<protein>
    <recommendedName>
        <fullName evidence="3">F-box domain-containing protein</fullName>
    </recommendedName>
</protein>
<reference evidence="1 2" key="2">
    <citation type="journal article" date="2019" name="G3 (Bethesda)">
        <title>Hybrid Assembly of the Genome of the Entomopathogenic Nematode Steinernema carpocapsae Identifies the X-Chromosome.</title>
        <authorList>
            <person name="Serra L."/>
            <person name="Macchietto M."/>
            <person name="Macias-Munoz A."/>
            <person name="McGill C.J."/>
            <person name="Rodriguez I.M."/>
            <person name="Rodriguez B."/>
            <person name="Murad R."/>
            <person name="Mortazavi A."/>
        </authorList>
    </citation>
    <scope>NUCLEOTIDE SEQUENCE [LARGE SCALE GENOMIC DNA]</scope>
    <source>
        <strain evidence="1 2">ALL</strain>
    </source>
</reference>
<sequence>MSASRASRLDEFPKSYRELKKKLKEEEFIRKFNRRPGLNLAEVPFEIIALIQTFLSSKDKKNLRLTSKSLNQKIIPWCSLNVVLTVRISRFRTHDIFYVRAFNQTISSNSKGLPWRVDDFLNMDSRLKIVGIHLHSSTDLNSVMHPTVCRDVEYIRSYTLNIRDYASVNEVSSLEFPVKSLEVIQGISFNRLRNLKRLAIVYCGPPNKANHQLLIDFLSLNMSVPQFQFCYGGFDVASIPGAVAEVMTSQHILQIVDLYYMGQRQGTIRLPRITPIVRDELCTIFKDKSSKTLQHKTVWQLNSQETAFDVRLQFGRYLLVNLDERRKNQSFVTFRVRVAKFT</sequence>
<gene>
    <name evidence="1" type="ORF">L596_015739</name>
</gene>
<organism evidence="1 2">
    <name type="scientific">Steinernema carpocapsae</name>
    <name type="common">Entomopathogenic nematode</name>
    <dbReference type="NCBI Taxonomy" id="34508"/>
    <lineage>
        <taxon>Eukaryota</taxon>
        <taxon>Metazoa</taxon>
        <taxon>Ecdysozoa</taxon>
        <taxon>Nematoda</taxon>
        <taxon>Chromadorea</taxon>
        <taxon>Rhabditida</taxon>
        <taxon>Tylenchina</taxon>
        <taxon>Panagrolaimomorpha</taxon>
        <taxon>Strongyloidoidea</taxon>
        <taxon>Steinernematidae</taxon>
        <taxon>Steinernema</taxon>
    </lineage>
</organism>
<comment type="caution">
    <text evidence="1">The sequence shown here is derived from an EMBL/GenBank/DDBJ whole genome shotgun (WGS) entry which is preliminary data.</text>
</comment>
<accession>A0A4U5NGQ8</accession>
<dbReference type="AlphaFoldDB" id="A0A4U5NGQ8"/>
<evidence type="ECO:0000313" key="1">
    <source>
        <dbReference type="EMBL" id="TKR81946.1"/>
    </source>
</evidence>
<dbReference type="Proteomes" id="UP000298663">
    <property type="component" value="Unassembled WGS sequence"/>
</dbReference>
<dbReference type="EMBL" id="AZBU02000004">
    <property type="protein sequence ID" value="TKR81946.1"/>
    <property type="molecule type" value="Genomic_DNA"/>
</dbReference>
<keyword evidence="2" id="KW-1185">Reference proteome</keyword>
<proteinExistence type="predicted"/>
<evidence type="ECO:0000313" key="2">
    <source>
        <dbReference type="Proteomes" id="UP000298663"/>
    </source>
</evidence>
<evidence type="ECO:0008006" key="3">
    <source>
        <dbReference type="Google" id="ProtNLM"/>
    </source>
</evidence>
<name>A0A4U5NGQ8_STECR</name>
<reference evidence="1 2" key="1">
    <citation type="journal article" date="2015" name="Genome Biol.">
        <title>Comparative genomics of Steinernema reveals deeply conserved gene regulatory networks.</title>
        <authorList>
            <person name="Dillman A.R."/>
            <person name="Macchietto M."/>
            <person name="Porter C.F."/>
            <person name="Rogers A."/>
            <person name="Williams B."/>
            <person name="Antoshechkin I."/>
            <person name="Lee M.M."/>
            <person name="Goodwin Z."/>
            <person name="Lu X."/>
            <person name="Lewis E.E."/>
            <person name="Goodrich-Blair H."/>
            <person name="Stock S.P."/>
            <person name="Adams B.J."/>
            <person name="Sternberg P.W."/>
            <person name="Mortazavi A."/>
        </authorList>
    </citation>
    <scope>NUCLEOTIDE SEQUENCE [LARGE SCALE GENOMIC DNA]</scope>
    <source>
        <strain evidence="1 2">ALL</strain>
    </source>
</reference>